<dbReference type="GO" id="GO:0016989">
    <property type="term" value="F:sigma factor antagonist activity"/>
    <property type="evidence" value="ECO:0007669"/>
    <property type="project" value="TreeGrafter"/>
</dbReference>
<dbReference type="Pfam" id="PF16344">
    <property type="entry name" value="FecR_C"/>
    <property type="match status" value="1"/>
</dbReference>
<feature type="domain" description="FecR protein" evidence="2">
    <location>
        <begin position="99"/>
        <end position="192"/>
    </location>
</feature>
<feature type="domain" description="Protein FecR C-terminal" evidence="3">
    <location>
        <begin position="238"/>
        <end position="306"/>
    </location>
</feature>
<evidence type="ECO:0000256" key="1">
    <source>
        <dbReference type="SAM" id="Phobius"/>
    </source>
</evidence>
<dbReference type="Pfam" id="PF04773">
    <property type="entry name" value="FecR"/>
    <property type="match status" value="1"/>
</dbReference>
<keyword evidence="1" id="KW-0472">Membrane</keyword>
<keyword evidence="5" id="KW-1185">Reference proteome</keyword>
<keyword evidence="1" id="KW-0812">Transmembrane</keyword>
<dbReference type="PANTHER" id="PTHR30273">
    <property type="entry name" value="PERIPLASMIC SIGNAL SENSOR AND SIGMA FACTOR ACTIVATOR FECR-RELATED"/>
    <property type="match status" value="1"/>
</dbReference>
<dbReference type="OrthoDB" id="704021at2"/>
<comment type="caution">
    <text evidence="4">The sequence shown here is derived from an EMBL/GenBank/DDBJ whole genome shotgun (WGS) entry which is preliminary data.</text>
</comment>
<name>A0A3E0ETI8_9FLAO</name>
<feature type="transmembrane region" description="Helical" evidence="1">
    <location>
        <begin position="67"/>
        <end position="87"/>
    </location>
</feature>
<accession>A0A3E0ETI8</accession>
<dbReference type="PIRSF" id="PIRSF018266">
    <property type="entry name" value="FecR"/>
    <property type="match status" value="1"/>
</dbReference>
<dbReference type="Gene3D" id="3.55.50.30">
    <property type="match status" value="1"/>
</dbReference>
<dbReference type="Gene3D" id="2.60.120.1440">
    <property type="match status" value="1"/>
</dbReference>
<dbReference type="PANTHER" id="PTHR30273:SF2">
    <property type="entry name" value="PROTEIN FECR"/>
    <property type="match status" value="1"/>
</dbReference>
<keyword evidence="1" id="KW-1133">Transmembrane helix</keyword>
<dbReference type="InterPro" id="IPR006860">
    <property type="entry name" value="FecR"/>
</dbReference>
<evidence type="ECO:0000313" key="4">
    <source>
        <dbReference type="EMBL" id="REH01543.1"/>
    </source>
</evidence>
<gene>
    <name evidence="4" type="ORF">C8P67_10121</name>
</gene>
<dbReference type="RefSeq" id="WP_115809128.1">
    <property type="nucleotide sequence ID" value="NZ_QUNI01000001.1"/>
</dbReference>
<evidence type="ECO:0000259" key="3">
    <source>
        <dbReference type="Pfam" id="PF16344"/>
    </source>
</evidence>
<proteinExistence type="predicted"/>
<evidence type="ECO:0000259" key="2">
    <source>
        <dbReference type="Pfam" id="PF04773"/>
    </source>
</evidence>
<reference evidence="4 5" key="1">
    <citation type="submission" date="2018-08" db="EMBL/GenBank/DDBJ databases">
        <title>Genomic Encyclopedia of Archaeal and Bacterial Type Strains, Phase II (KMG-II): from individual species to whole genera.</title>
        <authorList>
            <person name="Goeker M."/>
        </authorList>
    </citation>
    <scope>NUCLEOTIDE SEQUENCE [LARGE SCALE GENOMIC DNA]</scope>
    <source>
        <strain evidence="4 5">DSM 100880</strain>
    </source>
</reference>
<dbReference type="InterPro" id="IPR032508">
    <property type="entry name" value="FecR_C"/>
</dbReference>
<organism evidence="4 5">
    <name type="scientific">Flavobacterium aquicola</name>
    <dbReference type="NCBI Taxonomy" id="1682742"/>
    <lineage>
        <taxon>Bacteria</taxon>
        <taxon>Pseudomonadati</taxon>
        <taxon>Bacteroidota</taxon>
        <taxon>Flavobacteriia</taxon>
        <taxon>Flavobacteriales</taxon>
        <taxon>Flavobacteriaceae</taxon>
        <taxon>Flavobacterium</taxon>
    </lineage>
</organism>
<protein>
    <submittedName>
        <fullName evidence="4">FecR family protein</fullName>
    </submittedName>
</protein>
<dbReference type="AlphaFoldDB" id="A0A3E0ETI8"/>
<dbReference type="EMBL" id="QUNI01000001">
    <property type="protein sequence ID" value="REH01543.1"/>
    <property type="molecule type" value="Genomic_DNA"/>
</dbReference>
<dbReference type="Proteomes" id="UP000257136">
    <property type="component" value="Unassembled WGS sequence"/>
</dbReference>
<dbReference type="InterPro" id="IPR012373">
    <property type="entry name" value="Ferrdict_sens_TM"/>
</dbReference>
<evidence type="ECO:0000313" key="5">
    <source>
        <dbReference type="Proteomes" id="UP000257136"/>
    </source>
</evidence>
<sequence length="313" mass="35870">MGKQYKHLFKRYSEGKSSEKETRAVNTYFTKMQDHGIKESKIDTDVLGQRILLKIEQRLGREKKTDFYRIAASAAAVILLGTLWFSFNSIFNTNHYITVAAKFGEQKRMMLPDSSVVYLNSGSSIVYPEHFGEDSRAISLKGEAYFEVVHKEKHPFIISSNHFKTQVLGTRFIVTNYEKGIPSVTVVSGKVQVTDLHSSNSEIITKNQRVIYDDKTSSLVRSNTIESSDYLAWKNGRIFFDHADIYQVLLTLQRKYNVVLKLDSPLYQCNTISGNFSGDNIEKILSAIRFINDMDYTKIKKDTINIRLKPCKN</sequence>